<sequence length="195" mass="21401">MSNQTIDAIEQSKQHGHKGKAVSGRLATGKELIHIGANFSSAEELMNRIADSALEQGYIEPHYRDAISEREKEFPTGLDLPIPIAIPHTDAGCITPFIAVATLTNPIPFYSMDLSGDIVHVQMVFQLGIQDGATHRRVLKKLALAFSRKEDMEELLYLKEEAELLEKLNLLLDGLLAISESGNDSDSIGGPHEKN</sequence>
<dbReference type="Proteomes" id="UP000594014">
    <property type="component" value="Chromosome"/>
</dbReference>
<keyword evidence="1" id="KW-0813">Transport</keyword>
<keyword evidence="1" id="KW-0762">Sugar transport</keyword>
<gene>
    <name evidence="1" type="ORF">FRZ06_02290</name>
</gene>
<reference evidence="1" key="1">
    <citation type="submission" date="2019-08" db="EMBL/GenBank/DDBJ databases">
        <title>Genome sequence of Clostridiales bacterium MT110.</title>
        <authorList>
            <person name="Cao J."/>
        </authorList>
    </citation>
    <scope>NUCLEOTIDE SEQUENCE</scope>
    <source>
        <strain evidence="1">MT110</strain>
    </source>
</reference>
<protein>
    <submittedName>
        <fullName evidence="1">PTS sugar transporter subunit IIA</fullName>
    </submittedName>
</protein>
<name>A0ACD1A7B1_9FIRM</name>
<organism evidence="1 2">
    <name type="scientific">Anoxybacterium hadale</name>
    <dbReference type="NCBI Taxonomy" id="3408580"/>
    <lineage>
        <taxon>Bacteria</taxon>
        <taxon>Bacillati</taxon>
        <taxon>Bacillota</taxon>
        <taxon>Clostridia</taxon>
        <taxon>Peptostreptococcales</taxon>
        <taxon>Anaerovoracaceae</taxon>
        <taxon>Anoxybacterium</taxon>
    </lineage>
</organism>
<keyword evidence="2" id="KW-1185">Reference proteome</keyword>
<accession>A0ACD1A7B1</accession>
<evidence type="ECO:0000313" key="2">
    <source>
        <dbReference type="Proteomes" id="UP000594014"/>
    </source>
</evidence>
<proteinExistence type="predicted"/>
<evidence type="ECO:0000313" key="1">
    <source>
        <dbReference type="EMBL" id="QOX62268.1"/>
    </source>
</evidence>
<dbReference type="EMBL" id="CP042469">
    <property type="protein sequence ID" value="QOX62268.1"/>
    <property type="molecule type" value="Genomic_DNA"/>
</dbReference>